<organism evidence="2 3">
    <name type="scientific">Marilutibacter penaei</name>
    <dbReference type="NCBI Taxonomy" id="2759900"/>
    <lineage>
        <taxon>Bacteria</taxon>
        <taxon>Pseudomonadati</taxon>
        <taxon>Pseudomonadota</taxon>
        <taxon>Gammaproteobacteria</taxon>
        <taxon>Lysobacterales</taxon>
        <taxon>Lysobacteraceae</taxon>
        <taxon>Marilutibacter</taxon>
    </lineage>
</organism>
<feature type="transmembrane region" description="Helical" evidence="1">
    <location>
        <begin position="6"/>
        <end position="22"/>
    </location>
</feature>
<feature type="transmembrane region" description="Helical" evidence="1">
    <location>
        <begin position="130"/>
        <end position="147"/>
    </location>
</feature>
<feature type="transmembrane region" description="Helical" evidence="1">
    <location>
        <begin position="34"/>
        <end position="52"/>
    </location>
</feature>
<feature type="transmembrane region" description="Helical" evidence="1">
    <location>
        <begin position="104"/>
        <end position="124"/>
    </location>
</feature>
<keyword evidence="3" id="KW-1185">Reference proteome</keyword>
<feature type="transmembrane region" description="Helical" evidence="1">
    <location>
        <begin position="498"/>
        <end position="519"/>
    </location>
</feature>
<evidence type="ECO:0000313" key="3">
    <source>
        <dbReference type="Proteomes" id="UP000552587"/>
    </source>
</evidence>
<feature type="transmembrane region" description="Helical" evidence="1">
    <location>
        <begin position="64"/>
        <end position="97"/>
    </location>
</feature>
<evidence type="ECO:0000256" key="1">
    <source>
        <dbReference type="SAM" id="Phobius"/>
    </source>
</evidence>
<proteinExistence type="predicted"/>
<gene>
    <name evidence="2" type="ORF">H4F99_00985</name>
</gene>
<dbReference type="EMBL" id="JACHTE010000001">
    <property type="protein sequence ID" value="MBB1087056.1"/>
    <property type="molecule type" value="Genomic_DNA"/>
</dbReference>
<feature type="transmembrane region" description="Helical" evidence="1">
    <location>
        <begin position="458"/>
        <end position="478"/>
    </location>
</feature>
<feature type="transmembrane region" description="Helical" evidence="1">
    <location>
        <begin position="317"/>
        <end position="342"/>
    </location>
</feature>
<dbReference type="RefSeq" id="WP_182667845.1">
    <property type="nucleotide sequence ID" value="NZ_JACHTE010000001.1"/>
</dbReference>
<sequence>MERLAPALVVAGLLACAAGLLFERTWAVLPVGRFGESLLLMGLVALLAWPLVRLRDWRWADAMALAWGVLLAWLGGVAGLLGAGVLCAGACALGSLLPGAGRPLPALLCGLAMLATLAGVSLAWPIHHPWTWGPLLVGLAAWRWRALRTLAQMARTEWHEAVGTAPRAAAWTVALLGLASSACWPPTLQADDLAYHLGLPWQLTVNGRYAMDVRDQVWSLAPWASDVLHGIAQLLTGQEARGAVNAAWLLATAAGLWRIGAHLGLEGRARWGVLALFASLPLTAGLLGGMQTETAATAVTVGLVAWLLEPGPIRGRAWGVGLLVGLLFALKPLHGLAILPVLAWAGWRRRGQPLAVVPMAGAIGLALVVAAPSYLQSWWHTGNPVLPLFNHVFQSPWFQTAPFDDPRWHAGGGLALPWRITFDTSAYLEGWDGGAGFVLVALGGAWLLALVQARTRGLAIAASLVLLLPLLGIDYVRYMHPGMVLLLPVLVAVLQPALAPRLLACVLVAVCGLNLAYVANSNWLLHVGAPKRMLAAAGRDAPLFARYAPERSVARQWRSEGHAGEVLLMTRPAHAEYAGQGHSPAWYSPAWMAIADDANRDASGMHWQAVLRRHGIREVVLDTENGDQALRAALASMGAERAPLDGDAEWWRLPATDAPQ</sequence>
<comment type="caution">
    <text evidence="2">The sequence shown here is derived from an EMBL/GenBank/DDBJ whole genome shotgun (WGS) entry which is preliminary data.</text>
</comment>
<name>A0A7W3U168_9GAMM</name>
<feature type="transmembrane region" description="Helical" evidence="1">
    <location>
        <begin position="354"/>
        <end position="375"/>
    </location>
</feature>
<dbReference type="PROSITE" id="PS51257">
    <property type="entry name" value="PROKAR_LIPOPROTEIN"/>
    <property type="match status" value="1"/>
</dbReference>
<dbReference type="AlphaFoldDB" id="A0A7W3U168"/>
<reference evidence="2 3" key="1">
    <citation type="submission" date="2020-07" db="EMBL/GenBank/DDBJ databases">
        <authorList>
            <person name="Xu S."/>
            <person name="Li A."/>
        </authorList>
    </citation>
    <scope>NUCLEOTIDE SEQUENCE [LARGE SCALE GENOMIC DNA]</scope>
    <source>
        <strain evidence="2 3">SG-8</strain>
    </source>
</reference>
<feature type="transmembrane region" description="Helical" evidence="1">
    <location>
        <begin position="271"/>
        <end position="290"/>
    </location>
</feature>
<protein>
    <submittedName>
        <fullName evidence="2">Uncharacterized protein</fullName>
    </submittedName>
</protein>
<keyword evidence="1" id="KW-0472">Membrane</keyword>
<accession>A0A7W3U168</accession>
<dbReference type="Proteomes" id="UP000552587">
    <property type="component" value="Unassembled WGS sequence"/>
</dbReference>
<keyword evidence="1" id="KW-0812">Transmembrane</keyword>
<feature type="transmembrane region" description="Helical" evidence="1">
    <location>
        <begin position="433"/>
        <end position="451"/>
    </location>
</feature>
<evidence type="ECO:0000313" key="2">
    <source>
        <dbReference type="EMBL" id="MBB1087056.1"/>
    </source>
</evidence>
<keyword evidence="1" id="KW-1133">Transmembrane helix</keyword>